<dbReference type="Proteomes" id="UP001218218">
    <property type="component" value="Unassembled WGS sequence"/>
</dbReference>
<feature type="region of interest" description="Disordered" evidence="1">
    <location>
        <begin position="349"/>
        <end position="412"/>
    </location>
</feature>
<organism evidence="2 3">
    <name type="scientific">Mycena albidolilacea</name>
    <dbReference type="NCBI Taxonomy" id="1033008"/>
    <lineage>
        <taxon>Eukaryota</taxon>
        <taxon>Fungi</taxon>
        <taxon>Dikarya</taxon>
        <taxon>Basidiomycota</taxon>
        <taxon>Agaricomycotina</taxon>
        <taxon>Agaricomycetes</taxon>
        <taxon>Agaricomycetidae</taxon>
        <taxon>Agaricales</taxon>
        <taxon>Marasmiineae</taxon>
        <taxon>Mycenaceae</taxon>
        <taxon>Mycena</taxon>
    </lineage>
</organism>
<proteinExistence type="predicted"/>
<evidence type="ECO:0000313" key="3">
    <source>
        <dbReference type="Proteomes" id="UP001218218"/>
    </source>
</evidence>
<feature type="region of interest" description="Disordered" evidence="1">
    <location>
        <begin position="426"/>
        <end position="536"/>
    </location>
</feature>
<dbReference type="EMBL" id="JARIHO010000178">
    <property type="protein sequence ID" value="KAJ7300359.1"/>
    <property type="molecule type" value="Genomic_DNA"/>
</dbReference>
<feature type="region of interest" description="Disordered" evidence="1">
    <location>
        <begin position="733"/>
        <end position="780"/>
    </location>
</feature>
<feature type="compositionally biased region" description="Basic and acidic residues" evidence="1">
    <location>
        <begin position="742"/>
        <end position="761"/>
    </location>
</feature>
<evidence type="ECO:0000313" key="2">
    <source>
        <dbReference type="EMBL" id="KAJ7300359.1"/>
    </source>
</evidence>
<feature type="compositionally biased region" description="Low complexity" evidence="1">
    <location>
        <begin position="434"/>
        <end position="504"/>
    </location>
</feature>
<keyword evidence="3" id="KW-1185">Reference proteome</keyword>
<gene>
    <name evidence="2" type="ORF">DFH08DRAFT_979744</name>
</gene>
<evidence type="ECO:0000256" key="1">
    <source>
        <dbReference type="SAM" id="MobiDB-lite"/>
    </source>
</evidence>
<feature type="region of interest" description="Disordered" evidence="1">
    <location>
        <begin position="1"/>
        <end position="51"/>
    </location>
</feature>
<name>A0AAD6YW11_9AGAR</name>
<feature type="compositionally biased region" description="Low complexity" evidence="1">
    <location>
        <begin position="36"/>
        <end position="51"/>
    </location>
</feature>
<accession>A0AAD6YW11</accession>
<comment type="caution">
    <text evidence="2">The sequence shown here is derived from an EMBL/GenBank/DDBJ whole genome shotgun (WGS) entry which is preliminary data.</text>
</comment>
<feature type="compositionally biased region" description="Basic residues" evidence="1">
    <location>
        <begin position="770"/>
        <end position="780"/>
    </location>
</feature>
<dbReference type="AlphaFoldDB" id="A0AAD6YW11"/>
<feature type="compositionally biased region" description="Basic and acidic residues" evidence="1">
    <location>
        <begin position="349"/>
        <end position="369"/>
    </location>
</feature>
<protein>
    <submittedName>
        <fullName evidence="2">Uncharacterized protein</fullName>
    </submittedName>
</protein>
<sequence length="780" mass="84046">MPKAQPSAISERNPLDFVQQPRKRKSKGSTKTLSDATKASRAAAAEARKQSNAALEEEFSQIFTKREEQIAHLSEKYKKPAKYIRQVLENSVHYTGKRAPSIKNAIRHHLSKKARENGESSNVLDVDLKGEEYEEYKDSLSKQERADLIAQLMEYKALKEHGIRATNKAVALDAMQNTNQIGERISNLHARTGVCAFSMFSHGHPDDPAMPCFVDSDNARQFFQDSLDMSVYDLVRKYELWCINQDKPVRQGREKVELCKFISSTVEEALRKATSMKTLKMLWVNYKIDIVHKYGVELVGWPTKVAMVRPSQLRGQDVRLIVERLRNGTMRWIGLTKAQRDEVAAEVEKLRESGAAKPRQERFDKDKPRGPRKKKTAAGDADADDSDNESSNSGDESDKGGDDEDLDGDEPRLPIVSPFVAVQPADRAESPAVPFATAPSPIPTATTNPTPTAPFATAPSPFATAPTPFATAPSPIPTATTSPTPAAPFATAPSPIPTASSSPTNPTPAAPFATAPSPIPTVSSSPTNPTPAAPFATAPSPIPTATPLPTPAPALPFASASASDAFVQNPTPASVLGEAPLFLPLYEDGFTLDFDDMDLTMVPYVTQPDSSANNFSSTNWHLNMSNRDEEWTDASGVNGSTPNTALRASGGTGLDTGLFGGAPYAQGFPKGAPYMQEHLQGTPYAQGNALSAQGNVHNAHNAQGNLYANAPLHNSYPAAAGPFMSVFSVATNTTTTKKRKRADGDAGEKVEKRAPKKKVMEGEGATGKARASKRRPATAA</sequence>
<reference evidence="2" key="1">
    <citation type="submission" date="2023-03" db="EMBL/GenBank/DDBJ databases">
        <title>Massive genome expansion in bonnet fungi (Mycena s.s.) driven by repeated elements and novel gene families across ecological guilds.</title>
        <authorList>
            <consortium name="Lawrence Berkeley National Laboratory"/>
            <person name="Harder C.B."/>
            <person name="Miyauchi S."/>
            <person name="Viragh M."/>
            <person name="Kuo A."/>
            <person name="Thoen E."/>
            <person name="Andreopoulos B."/>
            <person name="Lu D."/>
            <person name="Skrede I."/>
            <person name="Drula E."/>
            <person name="Henrissat B."/>
            <person name="Morin E."/>
            <person name="Kohler A."/>
            <person name="Barry K."/>
            <person name="LaButti K."/>
            <person name="Morin E."/>
            <person name="Salamov A."/>
            <person name="Lipzen A."/>
            <person name="Mereny Z."/>
            <person name="Hegedus B."/>
            <person name="Baldrian P."/>
            <person name="Stursova M."/>
            <person name="Weitz H."/>
            <person name="Taylor A."/>
            <person name="Grigoriev I.V."/>
            <person name="Nagy L.G."/>
            <person name="Martin F."/>
            <person name="Kauserud H."/>
        </authorList>
    </citation>
    <scope>NUCLEOTIDE SEQUENCE</scope>
    <source>
        <strain evidence="2">CBHHK002</strain>
    </source>
</reference>
<feature type="compositionally biased region" description="Low complexity" evidence="1">
    <location>
        <begin position="510"/>
        <end position="527"/>
    </location>
</feature>